<name>A0A9P1J4Y9_9PELO</name>
<evidence type="ECO:0000313" key="2">
    <source>
        <dbReference type="Proteomes" id="UP001152747"/>
    </source>
</evidence>
<sequence>MQKDIRDTEHLELPLTRKKRLKIDESEKPTVYYKYKVEIYHIYRVDFDYVKKPLSYEFGNGYDNHIFLDMTRNIIRTTFSERKIPMKDFIRFNDSDEYLYSQMNISDFNGRSFGMRQHRQIQPIDLCSVQNEPCSVEVNVKNLGVIEYDAAFQARLNDLILKNEEENRIFGF</sequence>
<proteinExistence type="predicted"/>
<gene>
    <name evidence="1" type="ORF">CAMP_LOCUS18367</name>
</gene>
<dbReference type="Proteomes" id="UP001152747">
    <property type="component" value="Unassembled WGS sequence"/>
</dbReference>
<dbReference type="AlphaFoldDB" id="A0A9P1J4Y9"/>
<evidence type="ECO:0000313" key="1">
    <source>
        <dbReference type="EMBL" id="CAI5455730.1"/>
    </source>
</evidence>
<protein>
    <submittedName>
        <fullName evidence="1">Uncharacterized protein</fullName>
    </submittedName>
</protein>
<keyword evidence="2" id="KW-1185">Reference proteome</keyword>
<comment type="caution">
    <text evidence="1">The sequence shown here is derived from an EMBL/GenBank/DDBJ whole genome shotgun (WGS) entry which is preliminary data.</text>
</comment>
<reference evidence="1" key="1">
    <citation type="submission" date="2022-11" db="EMBL/GenBank/DDBJ databases">
        <authorList>
            <person name="Kikuchi T."/>
        </authorList>
    </citation>
    <scope>NUCLEOTIDE SEQUENCE</scope>
    <source>
        <strain evidence="1">PS1010</strain>
    </source>
</reference>
<organism evidence="1 2">
    <name type="scientific">Caenorhabditis angaria</name>
    <dbReference type="NCBI Taxonomy" id="860376"/>
    <lineage>
        <taxon>Eukaryota</taxon>
        <taxon>Metazoa</taxon>
        <taxon>Ecdysozoa</taxon>
        <taxon>Nematoda</taxon>
        <taxon>Chromadorea</taxon>
        <taxon>Rhabditida</taxon>
        <taxon>Rhabditina</taxon>
        <taxon>Rhabditomorpha</taxon>
        <taxon>Rhabditoidea</taxon>
        <taxon>Rhabditidae</taxon>
        <taxon>Peloderinae</taxon>
        <taxon>Caenorhabditis</taxon>
    </lineage>
</organism>
<accession>A0A9P1J4Y9</accession>
<dbReference type="EMBL" id="CANHGI010000006">
    <property type="protein sequence ID" value="CAI5455730.1"/>
    <property type="molecule type" value="Genomic_DNA"/>
</dbReference>